<sequence length="281" mass="29931">MLGSRLRRFIPKLDGRQLVLAVSVPQRDYAAALIASGWMLSSPAPELADPIEVFQAATRTTYLRAVTSNRIYTGAFAGLRVGPEELRVIVADKLLPVARYEAVAELDTAVESSHSVLPAPGFLAQFVGASESWAARMADPPSDLVLVGTAKWLLQDLAACIGNAEDPEDVPCPLSNYVLPEVKGAATWSTQVVSAPKVADDPHLVERCQAAILDGYGAIKYLNDILAPIVVCVIDRSVADESAAETIMEARSSNSRPVGLKGELQWQPPGGVEALAFTVAL</sequence>
<name>A0A0U2SZP8_STRGL</name>
<protein>
    <submittedName>
        <fullName evidence="1">Uncharacterized protein</fullName>
    </submittedName>
</protein>
<evidence type="ECO:0000313" key="2">
    <source>
        <dbReference type="Proteomes" id="UP000064183"/>
    </source>
</evidence>
<reference evidence="1 2" key="1">
    <citation type="journal article" date="2012" name="J. Bacteriol.">
        <title>Draft genome sequence of Streptomyces globisporus C-1027, which produces an antitumor antibiotic consisting of a nine-membered enediyne with a chromoprotein.</title>
        <authorList>
            <person name="Wang L."/>
            <person name="Wang S."/>
            <person name="He Q."/>
            <person name="Yu T."/>
            <person name="Li Q."/>
            <person name="Hong B."/>
        </authorList>
    </citation>
    <scope>NUCLEOTIDE SEQUENCE [LARGE SCALE GENOMIC DNA]</scope>
    <source>
        <strain evidence="1 2">C-1027</strain>
    </source>
</reference>
<dbReference type="Proteomes" id="UP000064183">
    <property type="component" value="Chromosome"/>
</dbReference>
<dbReference type="STRING" id="1172567.WQO_18965"/>
<dbReference type="AlphaFoldDB" id="A0A0U2SZP8"/>
<proteinExistence type="predicted"/>
<gene>
    <name evidence="1" type="ORF">WQO_18965</name>
</gene>
<organism evidence="1 2">
    <name type="scientific">Streptomyces globisporus C-1027</name>
    <dbReference type="NCBI Taxonomy" id="1172567"/>
    <lineage>
        <taxon>Bacteria</taxon>
        <taxon>Bacillati</taxon>
        <taxon>Actinomycetota</taxon>
        <taxon>Actinomycetes</taxon>
        <taxon>Kitasatosporales</taxon>
        <taxon>Streptomycetaceae</taxon>
        <taxon>Streptomyces</taxon>
    </lineage>
</organism>
<dbReference type="EMBL" id="CP013738">
    <property type="protein sequence ID" value="ALU95216.1"/>
    <property type="molecule type" value="Genomic_DNA"/>
</dbReference>
<dbReference type="KEGG" id="sgb:WQO_18965"/>
<accession>A0A0U2SZP8</accession>
<evidence type="ECO:0000313" key="1">
    <source>
        <dbReference type="EMBL" id="ALU95216.1"/>
    </source>
</evidence>